<evidence type="ECO:0000313" key="2">
    <source>
        <dbReference type="EMBL" id="BDZ43638.1"/>
    </source>
</evidence>
<organism evidence="2 3">
    <name type="scientific">Paraoerskovia sediminicola</name>
    <dbReference type="NCBI Taxonomy" id="1138587"/>
    <lineage>
        <taxon>Bacteria</taxon>
        <taxon>Bacillati</taxon>
        <taxon>Actinomycetota</taxon>
        <taxon>Actinomycetes</taxon>
        <taxon>Micrococcales</taxon>
        <taxon>Cellulomonadaceae</taxon>
        <taxon>Paraoerskovia</taxon>
    </lineage>
</organism>
<proteinExistence type="predicted"/>
<name>A0ABN6XHS4_9CELL</name>
<reference evidence="3" key="1">
    <citation type="journal article" date="2019" name="Int. J. Syst. Evol. Microbiol.">
        <title>The Global Catalogue of Microorganisms (GCM) 10K type strain sequencing project: providing services to taxonomists for standard genome sequencing and annotation.</title>
        <authorList>
            <consortium name="The Broad Institute Genomics Platform"/>
            <consortium name="The Broad Institute Genome Sequencing Center for Infectious Disease"/>
            <person name="Wu L."/>
            <person name="Ma J."/>
        </authorList>
    </citation>
    <scope>NUCLEOTIDE SEQUENCE [LARGE SCALE GENOMIC DNA]</scope>
    <source>
        <strain evidence="3">NBRC 108565</strain>
    </source>
</reference>
<sequence>MEVDMARTPADPDGTSPDDTLAQHPEYAEVHLLEEDETVPPRPEEEIADAGD</sequence>
<keyword evidence="3" id="KW-1185">Reference proteome</keyword>
<gene>
    <name evidence="2" type="ORF">GCM10025865_29370</name>
</gene>
<dbReference type="EMBL" id="AP027729">
    <property type="protein sequence ID" value="BDZ43638.1"/>
    <property type="molecule type" value="Genomic_DNA"/>
</dbReference>
<protein>
    <submittedName>
        <fullName evidence="2">Uncharacterized protein</fullName>
    </submittedName>
</protein>
<evidence type="ECO:0000256" key="1">
    <source>
        <dbReference type="SAM" id="MobiDB-lite"/>
    </source>
</evidence>
<feature type="region of interest" description="Disordered" evidence="1">
    <location>
        <begin position="1"/>
        <end position="52"/>
    </location>
</feature>
<accession>A0ABN6XHS4</accession>
<evidence type="ECO:0000313" key="3">
    <source>
        <dbReference type="Proteomes" id="UP001321475"/>
    </source>
</evidence>
<dbReference type="Proteomes" id="UP001321475">
    <property type="component" value="Chromosome"/>
</dbReference>